<accession>A0A225UUZ1</accession>
<dbReference type="EMBL" id="NBNE01011728">
    <property type="protein sequence ID" value="OWY96366.1"/>
    <property type="molecule type" value="Genomic_DNA"/>
</dbReference>
<gene>
    <name evidence="1" type="ORF">PHMEG_00033381</name>
</gene>
<dbReference type="Gene3D" id="3.10.10.10">
    <property type="entry name" value="HIV Type 1 Reverse Transcriptase, subunit A, domain 1"/>
    <property type="match status" value="1"/>
</dbReference>
<dbReference type="Gene3D" id="2.40.70.10">
    <property type="entry name" value="Acid Proteases"/>
    <property type="match status" value="1"/>
</dbReference>
<proteinExistence type="predicted"/>
<evidence type="ECO:0008006" key="3">
    <source>
        <dbReference type="Google" id="ProtNLM"/>
    </source>
</evidence>
<dbReference type="InterPro" id="IPR043502">
    <property type="entry name" value="DNA/RNA_pol_sf"/>
</dbReference>
<dbReference type="PANTHER" id="PTHR33064">
    <property type="entry name" value="POL PROTEIN"/>
    <property type="match status" value="1"/>
</dbReference>
<comment type="caution">
    <text evidence="1">The sequence shown here is derived from an EMBL/GenBank/DDBJ whole genome shotgun (WGS) entry which is preliminary data.</text>
</comment>
<reference evidence="2" key="1">
    <citation type="submission" date="2017-03" db="EMBL/GenBank/DDBJ databases">
        <title>Phytopthora megakarya and P. palmivora, two closely related causual agents of cacao black pod achieved similar genome size and gene model numbers by different mechanisms.</title>
        <authorList>
            <person name="Ali S."/>
            <person name="Shao J."/>
            <person name="Larry D.J."/>
            <person name="Kronmiller B."/>
            <person name="Shen D."/>
            <person name="Strem M.D."/>
            <person name="Melnick R.L."/>
            <person name="Guiltinan M.J."/>
            <person name="Tyler B.M."/>
            <person name="Meinhardt L.W."/>
            <person name="Bailey B.A."/>
        </authorList>
    </citation>
    <scope>NUCLEOTIDE SEQUENCE [LARGE SCALE GENOMIC DNA]</scope>
    <source>
        <strain evidence="2">zdho120</strain>
    </source>
</reference>
<dbReference type="PANTHER" id="PTHR33064:SF37">
    <property type="entry name" value="RIBONUCLEASE H"/>
    <property type="match status" value="1"/>
</dbReference>
<dbReference type="Proteomes" id="UP000198211">
    <property type="component" value="Unassembled WGS sequence"/>
</dbReference>
<evidence type="ECO:0000313" key="2">
    <source>
        <dbReference type="Proteomes" id="UP000198211"/>
    </source>
</evidence>
<dbReference type="InterPro" id="IPR021109">
    <property type="entry name" value="Peptidase_aspartic_dom_sf"/>
</dbReference>
<dbReference type="InterPro" id="IPR043128">
    <property type="entry name" value="Rev_trsase/Diguanyl_cyclase"/>
</dbReference>
<dbReference type="InterPro" id="IPR051320">
    <property type="entry name" value="Viral_Replic_Matur_Polypro"/>
</dbReference>
<protein>
    <recommendedName>
        <fullName evidence="3">Reverse transcriptase</fullName>
    </recommendedName>
</protein>
<name>A0A225UUZ1_9STRA</name>
<organism evidence="1 2">
    <name type="scientific">Phytophthora megakarya</name>
    <dbReference type="NCBI Taxonomy" id="4795"/>
    <lineage>
        <taxon>Eukaryota</taxon>
        <taxon>Sar</taxon>
        <taxon>Stramenopiles</taxon>
        <taxon>Oomycota</taxon>
        <taxon>Peronosporomycetes</taxon>
        <taxon>Peronosporales</taxon>
        <taxon>Peronosporaceae</taxon>
        <taxon>Phytophthora</taxon>
    </lineage>
</organism>
<sequence>MNGVLRKPYCADSGSDHCVVSRKMLRELEVASGKSMKTSKLDFSVDGRAVGGHVLCTAAGVVENENPVECLTINDDDDEFILGTDVLKALGIDVDRQLEQLSRNSHDDGKDPYADVADKRTENPDITAFMEQLIALVDKAIDSGYPVARRQELDDLVRKYDIWRIDLRNDPPASAQPYEIRLKPDARPFRCKTRKYAPAQSNFMREFNRKLIELGWVYRNHSSRWACPALPVRKPGSNEFRQTCDYKPVNAMTEPLAGTMPNLNTKLECTKDKKNYGLFDFIKEFWQLP</sequence>
<keyword evidence="2" id="KW-1185">Reference proteome</keyword>
<dbReference type="SUPFAM" id="SSF56672">
    <property type="entry name" value="DNA/RNA polymerases"/>
    <property type="match status" value="1"/>
</dbReference>
<dbReference type="OrthoDB" id="127498at2759"/>
<evidence type="ECO:0000313" key="1">
    <source>
        <dbReference type="EMBL" id="OWY96366.1"/>
    </source>
</evidence>
<dbReference type="Gene3D" id="3.30.70.270">
    <property type="match status" value="1"/>
</dbReference>
<dbReference type="AlphaFoldDB" id="A0A225UUZ1"/>